<name>A0AAV7XB63_9NEOP</name>
<sequence>MDYDMGGDCGDPPPLVLSTDTALLVDREALAAYGARGPEDVSCCYTAMWRVRPGVAVPDWPRGHTMPPTREGPLFDGITHGDHIRFGDRCEPFFEAAAVVHEFVRVNCTRLGARSMLGYNKVEDNTFPNLVALLSGMSVPELRKTCWGSDNTAHFDACPWVWKRFRREGYVNMFAEDSAWMGLFHYLKRGFVLQPTEYDPRPLLYLGGKHLGRALRRGSHQVCIGQRRELDVLLDYGRKFVRAMQRDRRKFFGIVWGSSMSHDDLNSASAADEAYADYLGDVLATGVLNRTALVFISDHGLRFGDILTTRQGRLEERLPLMYTVLPEWVRRRYPRAVRNLEGNANRLVTLYDVHETLYNYMHLPSLRALEGPPPPPASGAPPPRGRSLFSQIPDDRTCATAGVPKHYCACQTTVAVPADDHRRVRGLRAPPPPDALHFKTQSSLISVPAGCSRWPSSSSAR</sequence>
<dbReference type="GO" id="GO:0005615">
    <property type="term" value="C:extracellular space"/>
    <property type="evidence" value="ECO:0007669"/>
    <property type="project" value="TreeGrafter"/>
</dbReference>
<organism evidence="1 2">
    <name type="scientific">Megalurothrips usitatus</name>
    <name type="common">bean blossom thrips</name>
    <dbReference type="NCBI Taxonomy" id="439358"/>
    <lineage>
        <taxon>Eukaryota</taxon>
        <taxon>Metazoa</taxon>
        <taxon>Ecdysozoa</taxon>
        <taxon>Arthropoda</taxon>
        <taxon>Hexapoda</taxon>
        <taxon>Insecta</taxon>
        <taxon>Pterygota</taxon>
        <taxon>Neoptera</taxon>
        <taxon>Paraneoptera</taxon>
        <taxon>Thysanoptera</taxon>
        <taxon>Terebrantia</taxon>
        <taxon>Thripoidea</taxon>
        <taxon>Thripidae</taxon>
        <taxon>Megalurothrips</taxon>
    </lineage>
</organism>
<dbReference type="AlphaFoldDB" id="A0AAV7XB63"/>
<keyword evidence="2" id="KW-1185">Reference proteome</keyword>
<dbReference type="PANTHER" id="PTHR10974:SF1">
    <property type="entry name" value="FI08016P-RELATED"/>
    <property type="match status" value="1"/>
</dbReference>
<dbReference type="PANTHER" id="PTHR10974">
    <property type="entry name" value="FI08016P-RELATED"/>
    <property type="match status" value="1"/>
</dbReference>
<dbReference type="Gene3D" id="3.40.720.10">
    <property type="entry name" value="Alkaline Phosphatase, subunit A"/>
    <property type="match status" value="1"/>
</dbReference>
<dbReference type="Pfam" id="PF02995">
    <property type="entry name" value="DUF229"/>
    <property type="match status" value="1"/>
</dbReference>
<proteinExistence type="predicted"/>
<dbReference type="EMBL" id="JAPTSV010000013">
    <property type="protein sequence ID" value="KAJ1521602.1"/>
    <property type="molecule type" value="Genomic_DNA"/>
</dbReference>
<dbReference type="Proteomes" id="UP001075354">
    <property type="component" value="Chromosome 13"/>
</dbReference>
<gene>
    <name evidence="1" type="ORF">ONE63_003251</name>
</gene>
<dbReference type="InterPro" id="IPR004245">
    <property type="entry name" value="DUF229"/>
</dbReference>
<dbReference type="SUPFAM" id="SSF53649">
    <property type="entry name" value="Alkaline phosphatase-like"/>
    <property type="match status" value="1"/>
</dbReference>
<dbReference type="FunFam" id="3.40.720.10:FF:000017">
    <property type="entry name" value="Predicted protein"/>
    <property type="match status" value="1"/>
</dbReference>
<evidence type="ECO:0000313" key="1">
    <source>
        <dbReference type="EMBL" id="KAJ1521602.1"/>
    </source>
</evidence>
<accession>A0AAV7XB63</accession>
<dbReference type="CDD" id="cd16021">
    <property type="entry name" value="ALP_like"/>
    <property type="match status" value="1"/>
</dbReference>
<dbReference type="InterPro" id="IPR017850">
    <property type="entry name" value="Alkaline_phosphatase_core_sf"/>
</dbReference>
<evidence type="ECO:0000313" key="2">
    <source>
        <dbReference type="Proteomes" id="UP001075354"/>
    </source>
</evidence>
<reference evidence="1" key="1">
    <citation type="submission" date="2022-12" db="EMBL/GenBank/DDBJ databases">
        <title>Chromosome-level genome assembly of the bean flower thrips Megalurothrips usitatus.</title>
        <authorList>
            <person name="Ma L."/>
            <person name="Liu Q."/>
            <person name="Li H."/>
            <person name="Cai W."/>
        </authorList>
    </citation>
    <scope>NUCLEOTIDE SEQUENCE</scope>
    <source>
        <strain evidence="1">Cailab_2022a</strain>
    </source>
</reference>
<comment type="caution">
    <text evidence="1">The sequence shown here is derived from an EMBL/GenBank/DDBJ whole genome shotgun (WGS) entry which is preliminary data.</text>
</comment>
<protein>
    <submittedName>
        <fullName evidence="1">Uncharacterized protein</fullName>
    </submittedName>
</protein>